<dbReference type="EMBL" id="CAJNDS010002712">
    <property type="protein sequence ID" value="CAE7570474.1"/>
    <property type="molecule type" value="Genomic_DNA"/>
</dbReference>
<dbReference type="AlphaFoldDB" id="A0A812UBV9"/>
<evidence type="ECO:0000313" key="2">
    <source>
        <dbReference type="EMBL" id="CAE7570474.1"/>
    </source>
</evidence>
<sequence length="249" mass="27166">MGAVFEEASNVVMFLNDTDQSTVAKTQSDSKLVGLQDLVATTDASAKTLSAEIADLKSELKTAKTDMELRQNESHAMISDQVRTQRLLTRAADVLHGVYGASLLQEKPEGLKDYQRQNSVGVISMLHQIIGDAKVMETKARADLNASLADYEQFKADALAAIATKEQGLVDLDVQKSEAKSNALEMKKEVKRLGQELEDLSAKKSALKEECEFLVANFELRQDARSEEIEALQTAKAVLSGMKTDGEVA</sequence>
<evidence type="ECO:0000256" key="1">
    <source>
        <dbReference type="SAM" id="Coils"/>
    </source>
</evidence>
<gene>
    <name evidence="2" type="ORF">SNAT2548_LOCUS32472</name>
</gene>
<dbReference type="OrthoDB" id="437672at2759"/>
<feature type="coiled-coil region" evidence="1">
    <location>
        <begin position="46"/>
        <end position="73"/>
    </location>
</feature>
<name>A0A812UBV9_9DINO</name>
<proteinExistence type="predicted"/>
<accession>A0A812UBV9</accession>
<keyword evidence="1" id="KW-0175">Coiled coil</keyword>
<organism evidence="2 3">
    <name type="scientific">Symbiodinium natans</name>
    <dbReference type="NCBI Taxonomy" id="878477"/>
    <lineage>
        <taxon>Eukaryota</taxon>
        <taxon>Sar</taxon>
        <taxon>Alveolata</taxon>
        <taxon>Dinophyceae</taxon>
        <taxon>Suessiales</taxon>
        <taxon>Symbiodiniaceae</taxon>
        <taxon>Symbiodinium</taxon>
    </lineage>
</organism>
<protein>
    <submittedName>
        <fullName evidence="2">Uncharacterized protein</fullName>
    </submittedName>
</protein>
<evidence type="ECO:0000313" key="3">
    <source>
        <dbReference type="Proteomes" id="UP000604046"/>
    </source>
</evidence>
<keyword evidence="3" id="KW-1185">Reference proteome</keyword>
<dbReference type="Proteomes" id="UP000604046">
    <property type="component" value="Unassembled WGS sequence"/>
</dbReference>
<feature type="coiled-coil region" evidence="1">
    <location>
        <begin position="176"/>
        <end position="217"/>
    </location>
</feature>
<reference evidence="2" key="1">
    <citation type="submission" date="2021-02" db="EMBL/GenBank/DDBJ databases">
        <authorList>
            <person name="Dougan E. K."/>
            <person name="Rhodes N."/>
            <person name="Thang M."/>
            <person name="Chan C."/>
        </authorList>
    </citation>
    <scope>NUCLEOTIDE SEQUENCE</scope>
</reference>
<comment type="caution">
    <text evidence="2">The sequence shown here is derived from an EMBL/GenBank/DDBJ whole genome shotgun (WGS) entry which is preliminary data.</text>
</comment>